<dbReference type="EMBL" id="CP098502">
    <property type="protein sequence ID" value="UTI63063.1"/>
    <property type="molecule type" value="Genomic_DNA"/>
</dbReference>
<dbReference type="PANTHER" id="PTHR35174">
    <property type="entry name" value="BLL7171 PROTEIN-RELATED"/>
    <property type="match status" value="1"/>
</dbReference>
<organism evidence="3 4">
    <name type="scientific">Paraconexibacter antarcticus</name>
    <dbReference type="NCBI Taxonomy" id="2949664"/>
    <lineage>
        <taxon>Bacteria</taxon>
        <taxon>Bacillati</taxon>
        <taxon>Actinomycetota</taxon>
        <taxon>Thermoleophilia</taxon>
        <taxon>Solirubrobacterales</taxon>
        <taxon>Paraconexibacteraceae</taxon>
        <taxon>Paraconexibacter</taxon>
    </lineage>
</organism>
<evidence type="ECO:0000313" key="3">
    <source>
        <dbReference type="EMBL" id="UTI63063.1"/>
    </source>
</evidence>
<protein>
    <submittedName>
        <fullName evidence="3">YciI family protein</fullName>
    </submittedName>
</protein>
<name>A0ABY5DM88_9ACTN</name>
<dbReference type="RefSeq" id="WP_254569797.1">
    <property type="nucleotide sequence ID" value="NZ_CP098502.1"/>
</dbReference>
<dbReference type="SUPFAM" id="SSF54909">
    <property type="entry name" value="Dimeric alpha+beta barrel"/>
    <property type="match status" value="1"/>
</dbReference>
<evidence type="ECO:0000313" key="4">
    <source>
        <dbReference type="Proteomes" id="UP001056035"/>
    </source>
</evidence>
<accession>A0ABY5DM88</accession>
<dbReference type="InterPro" id="IPR005545">
    <property type="entry name" value="YCII"/>
</dbReference>
<feature type="domain" description="YCII-related" evidence="2">
    <location>
        <begin position="28"/>
        <end position="115"/>
    </location>
</feature>
<dbReference type="Pfam" id="PF03795">
    <property type="entry name" value="YCII"/>
    <property type="match status" value="1"/>
</dbReference>
<evidence type="ECO:0000259" key="2">
    <source>
        <dbReference type="Pfam" id="PF03795"/>
    </source>
</evidence>
<evidence type="ECO:0000256" key="1">
    <source>
        <dbReference type="ARBA" id="ARBA00007689"/>
    </source>
</evidence>
<dbReference type="PANTHER" id="PTHR35174:SF3">
    <property type="entry name" value="BLL7171 PROTEIN"/>
    <property type="match status" value="1"/>
</dbReference>
<keyword evidence="4" id="KW-1185">Reference proteome</keyword>
<proteinExistence type="inferred from homology"/>
<gene>
    <name evidence="3" type="ORF">NBH00_17060</name>
</gene>
<reference evidence="3 4" key="1">
    <citation type="submission" date="2022-06" db="EMBL/GenBank/DDBJ databases">
        <title>Paraconexibacter antarcticus.</title>
        <authorList>
            <person name="Kim C.S."/>
        </authorList>
    </citation>
    <scope>NUCLEOTIDE SEQUENCE [LARGE SCALE GENOMIC DNA]</scope>
    <source>
        <strain evidence="3 4">02-257</strain>
    </source>
</reference>
<dbReference type="Proteomes" id="UP001056035">
    <property type="component" value="Chromosome"/>
</dbReference>
<comment type="similarity">
    <text evidence="1">Belongs to the YciI family.</text>
</comment>
<dbReference type="Gene3D" id="3.30.70.1060">
    <property type="entry name" value="Dimeric alpha+beta barrel"/>
    <property type="match status" value="1"/>
</dbReference>
<sequence length="118" mass="12498">MKYMLLIHQGTTPLPGSPEWNALTPEQQGGVLAAYQALNETPGVTPGVRMQPPEMATTVRVQDGSTLVTDGPFAELKEAIGGYCFFEADDLDAAIELAARIPAASMGGAIEVRPLAER</sequence>
<dbReference type="InterPro" id="IPR011008">
    <property type="entry name" value="Dimeric_a/b-barrel"/>
</dbReference>